<evidence type="ECO:0000313" key="12">
    <source>
        <dbReference type="EMBL" id="EEF59637.1"/>
    </source>
</evidence>
<dbReference type="EMBL" id="ABOX02000025">
    <property type="protein sequence ID" value="EEF59637.1"/>
    <property type="molecule type" value="Genomic_DNA"/>
</dbReference>
<dbReference type="Pfam" id="PF08544">
    <property type="entry name" value="GHMP_kinases_C"/>
    <property type="match status" value="1"/>
</dbReference>
<protein>
    <recommendedName>
        <fullName evidence="3 9">4-diphosphocytidyl-2-C-methyl-D-erythritol kinase</fullName>
        <shortName evidence="9">CMK</shortName>
        <ecNumber evidence="2 9">2.7.1.148</ecNumber>
    </recommendedName>
    <alternativeName>
        <fullName evidence="8 9">4-(cytidine-5'-diphospho)-2-C-methyl-D-erythritol kinase</fullName>
    </alternativeName>
</protein>
<dbReference type="PANTHER" id="PTHR43527:SF2">
    <property type="entry name" value="4-DIPHOSPHOCYTIDYL-2-C-METHYL-D-ERYTHRITOL KINASE, CHLOROPLASTIC"/>
    <property type="match status" value="1"/>
</dbReference>
<keyword evidence="5 9" id="KW-0547">Nucleotide-binding</keyword>
<name>B9XKG7_PEDPL</name>
<dbReference type="InterPro" id="IPR006204">
    <property type="entry name" value="GHMP_kinase_N_dom"/>
</dbReference>
<dbReference type="InterPro" id="IPR036554">
    <property type="entry name" value="GHMP_kinase_C_sf"/>
</dbReference>
<evidence type="ECO:0000256" key="9">
    <source>
        <dbReference type="HAMAP-Rule" id="MF_00061"/>
    </source>
</evidence>
<comment type="catalytic activity">
    <reaction evidence="9">
        <text>4-CDP-2-C-methyl-D-erythritol + ATP = 4-CDP-2-C-methyl-D-erythritol 2-phosphate + ADP + H(+)</text>
        <dbReference type="Rhea" id="RHEA:18437"/>
        <dbReference type="ChEBI" id="CHEBI:15378"/>
        <dbReference type="ChEBI" id="CHEBI:30616"/>
        <dbReference type="ChEBI" id="CHEBI:57823"/>
        <dbReference type="ChEBI" id="CHEBI:57919"/>
        <dbReference type="ChEBI" id="CHEBI:456216"/>
        <dbReference type="EC" id="2.7.1.148"/>
    </reaction>
</comment>
<dbReference type="AlphaFoldDB" id="B9XKG7"/>
<comment type="pathway">
    <text evidence="9">Isoprenoid biosynthesis; isopentenyl diphosphate biosynthesis via DXP pathway; isopentenyl diphosphate from 1-deoxy-D-xylulose 5-phosphate: step 3/6.</text>
</comment>
<feature type="binding site" evidence="9">
    <location>
        <begin position="95"/>
        <end position="105"/>
    </location>
    <ligand>
        <name>ATP</name>
        <dbReference type="ChEBI" id="CHEBI:30616"/>
    </ligand>
</feature>
<accession>B9XKG7</accession>
<dbReference type="InterPro" id="IPR004424">
    <property type="entry name" value="IspE"/>
</dbReference>
<evidence type="ECO:0000256" key="6">
    <source>
        <dbReference type="ARBA" id="ARBA00022777"/>
    </source>
</evidence>
<evidence type="ECO:0000256" key="8">
    <source>
        <dbReference type="ARBA" id="ARBA00032554"/>
    </source>
</evidence>
<dbReference type="InterPro" id="IPR013750">
    <property type="entry name" value="GHMP_kinase_C_dom"/>
</dbReference>
<evidence type="ECO:0000256" key="1">
    <source>
        <dbReference type="ARBA" id="ARBA00009684"/>
    </source>
</evidence>
<dbReference type="GO" id="GO:0016114">
    <property type="term" value="P:terpenoid biosynthetic process"/>
    <property type="evidence" value="ECO:0007669"/>
    <property type="project" value="UniProtKB-UniRule"/>
</dbReference>
<dbReference type="NCBIfam" id="TIGR00154">
    <property type="entry name" value="ispE"/>
    <property type="match status" value="1"/>
</dbReference>
<keyword evidence="6 9" id="KW-0418">Kinase</keyword>
<evidence type="ECO:0000259" key="10">
    <source>
        <dbReference type="Pfam" id="PF00288"/>
    </source>
</evidence>
<feature type="domain" description="GHMP kinase C-terminal" evidence="11">
    <location>
        <begin position="206"/>
        <end position="277"/>
    </location>
</feature>
<evidence type="ECO:0000259" key="11">
    <source>
        <dbReference type="Pfam" id="PF08544"/>
    </source>
</evidence>
<dbReference type="HAMAP" id="MF_00061">
    <property type="entry name" value="IspE"/>
    <property type="match status" value="1"/>
</dbReference>
<dbReference type="UniPathway" id="UPA00056">
    <property type="reaction ID" value="UER00094"/>
</dbReference>
<dbReference type="RefSeq" id="WP_007416310.1">
    <property type="nucleotide sequence ID" value="NZ_ABOX02000025.1"/>
</dbReference>
<comment type="function">
    <text evidence="9">Catalyzes the phosphorylation of the position 2 hydroxy group of 4-diphosphocytidyl-2C-methyl-D-erythritol.</text>
</comment>
<dbReference type="GO" id="GO:0019288">
    <property type="term" value="P:isopentenyl diphosphate biosynthetic process, methylerythritol 4-phosphate pathway"/>
    <property type="evidence" value="ECO:0007669"/>
    <property type="project" value="UniProtKB-UniRule"/>
</dbReference>
<dbReference type="GO" id="GO:0005524">
    <property type="term" value="F:ATP binding"/>
    <property type="evidence" value="ECO:0007669"/>
    <property type="project" value="UniProtKB-UniRule"/>
</dbReference>
<dbReference type="SUPFAM" id="SSF55060">
    <property type="entry name" value="GHMP Kinase, C-terminal domain"/>
    <property type="match status" value="1"/>
</dbReference>
<feature type="domain" description="GHMP kinase N-terminal" evidence="10">
    <location>
        <begin position="67"/>
        <end position="136"/>
    </location>
</feature>
<evidence type="ECO:0000313" key="13">
    <source>
        <dbReference type="Proteomes" id="UP000003688"/>
    </source>
</evidence>
<keyword evidence="9" id="KW-0414">Isoprene biosynthesis</keyword>
<dbReference type="Proteomes" id="UP000003688">
    <property type="component" value="Unassembled WGS sequence"/>
</dbReference>
<dbReference type="InterPro" id="IPR014721">
    <property type="entry name" value="Ribsml_uS5_D2-typ_fold_subgr"/>
</dbReference>
<evidence type="ECO:0000256" key="5">
    <source>
        <dbReference type="ARBA" id="ARBA00022741"/>
    </source>
</evidence>
<gene>
    <name evidence="9" type="primary">ispE</name>
    <name evidence="12" type="ORF">Cflav_PD2626</name>
</gene>
<feature type="active site" evidence="9">
    <location>
        <position position="137"/>
    </location>
</feature>
<dbReference type="EC" id="2.7.1.148" evidence="2 9"/>
<evidence type="ECO:0000256" key="7">
    <source>
        <dbReference type="ARBA" id="ARBA00022840"/>
    </source>
</evidence>
<dbReference type="PANTHER" id="PTHR43527">
    <property type="entry name" value="4-DIPHOSPHOCYTIDYL-2-C-METHYL-D-ERYTHRITOL KINASE, CHLOROPLASTIC"/>
    <property type="match status" value="1"/>
</dbReference>
<dbReference type="Pfam" id="PF00288">
    <property type="entry name" value="GHMP_kinases_N"/>
    <property type="match status" value="1"/>
</dbReference>
<dbReference type="SUPFAM" id="SSF54211">
    <property type="entry name" value="Ribosomal protein S5 domain 2-like"/>
    <property type="match status" value="1"/>
</dbReference>
<reference evidence="12 13" key="1">
    <citation type="journal article" date="2011" name="J. Bacteriol.">
        <title>Genome sequence of 'Pedosphaera parvula' Ellin514, an aerobic Verrucomicrobial isolate from pasture soil.</title>
        <authorList>
            <person name="Kant R."/>
            <person name="van Passel M.W."/>
            <person name="Sangwan P."/>
            <person name="Palva A."/>
            <person name="Lucas S."/>
            <person name="Copeland A."/>
            <person name="Lapidus A."/>
            <person name="Glavina Del Rio T."/>
            <person name="Dalin E."/>
            <person name="Tice H."/>
            <person name="Bruce D."/>
            <person name="Goodwin L."/>
            <person name="Pitluck S."/>
            <person name="Chertkov O."/>
            <person name="Larimer F.W."/>
            <person name="Land M.L."/>
            <person name="Hauser L."/>
            <person name="Brettin T.S."/>
            <person name="Detter J.C."/>
            <person name="Han S."/>
            <person name="de Vos W.M."/>
            <person name="Janssen P.H."/>
            <person name="Smidt H."/>
        </authorList>
    </citation>
    <scope>NUCLEOTIDE SEQUENCE [LARGE SCALE GENOMIC DNA]</scope>
    <source>
        <strain evidence="12 13">Ellin514</strain>
    </source>
</reference>
<comment type="similarity">
    <text evidence="1 9">Belongs to the GHMP kinase family. IspE subfamily.</text>
</comment>
<dbReference type="PIRSF" id="PIRSF010376">
    <property type="entry name" value="IspE"/>
    <property type="match status" value="1"/>
</dbReference>
<keyword evidence="4 9" id="KW-0808">Transferase</keyword>
<comment type="caution">
    <text evidence="12">The sequence shown here is derived from an EMBL/GenBank/DDBJ whole genome shotgun (WGS) entry which is preliminary data.</text>
</comment>
<keyword evidence="13" id="KW-1185">Reference proteome</keyword>
<dbReference type="Gene3D" id="3.30.230.10">
    <property type="match status" value="1"/>
</dbReference>
<feature type="active site" evidence="9">
    <location>
        <position position="12"/>
    </location>
</feature>
<dbReference type="Gene3D" id="3.30.70.890">
    <property type="entry name" value="GHMP kinase, C-terminal domain"/>
    <property type="match status" value="1"/>
</dbReference>
<organism evidence="12 13">
    <name type="scientific">Pedosphaera parvula (strain Ellin514)</name>
    <dbReference type="NCBI Taxonomy" id="320771"/>
    <lineage>
        <taxon>Bacteria</taxon>
        <taxon>Pseudomonadati</taxon>
        <taxon>Verrucomicrobiota</taxon>
        <taxon>Pedosphaerae</taxon>
        <taxon>Pedosphaerales</taxon>
        <taxon>Pedosphaeraceae</taxon>
        <taxon>Pedosphaera</taxon>
    </lineage>
</organism>
<evidence type="ECO:0000256" key="3">
    <source>
        <dbReference type="ARBA" id="ARBA00017473"/>
    </source>
</evidence>
<sequence>MPALLQKQSPCKVNLLLSILGKRPDGFHELETLMHPVNFFDRLDFSRTGQQLELTCSDATLPTDSQNLVHRAATAFLQATGISEGVRIHLEKRIPQAAGLGGGSGNAATTLLGLNELFDNPLSPEKLDTLAASLGSDINFFLQAKPALAKGRGEKVTSLDFFPAMRGSFFILIHPGFGISTPWAYQNLARFPAALNGQPGRAEKLIQLLQTSDLQTAGREFYNSLEAPALDKYPILALYQEFLREHGAAATLMSGSGSTTFALINSQSAAEKLLERFKVKFGAAVWTAVVPV</sequence>
<proteinExistence type="inferred from homology"/>
<evidence type="ECO:0000256" key="4">
    <source>
        <dbReference type="ARBA" id="ARBA00022679"/>
    </source>
</evidence>
<keyword evidence="7 9" id="KW-0067">ATP-binding</keyword>
<dbReference type="STRING" id="320771.Cflav_PD2626"/>
<evidence type="ECO:0000256" key="2">
    <source>
        <dbReference type="ARBA" id="ARBA00012052"/>
    </source>
</evidence>
<dbReference type="InterPro" id="IPR020568">
    <property type="entry name" value="Ribosomal_Su5_D2-typ_SF"/>
</dbReference>
<dbReference type="GO" id="GO:0050515">
    <property type="term" value="F:4-(cytidine 5'-diphospho)-2-C-methyl-D-erythritol kinase activity"/>
    <property type="evidence" value="ECO:0007669"/>
    <property type="project" value="UniProtKB-UniRule"/>
</dbReference>